<evidence type="ECO:0000256" key="1">
    <source>
        <dbReference type="SAM" id="MobiDB-lite"/>
    </source>
</evidence>
<reference evidence="2" key="1">
    <citation type="journal article" date="2014" name="Int. J. Syst. Evol. Microbiol.">
        <title>Complete genome sequence of Corynebacterium casei LMG S-19264T (=DSM 44701T), isolated from a smear-ripened cheese.</title>
        <authorList>
            <consortium name="US DOE Joint Genome Institute (JGI-PGF)"/>
            <person name="Walter F."/>
            <person name="Albersmeier A."/>
            <person name="Kalinowski J."/>
            <person name="Ruckert C."/>
        </authorList>
    </citation>
    <scope>NUCLEOTIDE SEQUENCE</scope>
    <source>
        <strain evidence="2">NBRC 110071</strain>
    </source>
</reference>
<evidence type="ECO:0000313" key="3">
    <source>
        <dbReference type="Proteomes" id="UP001161389"/>
    </source>
</evidence>
<feature type="region of interest" description="Disordered" evidence="1">
    <location>
        <begin position="76"/>
        <end position="101"/>
    </location>
</feature>
<dbReference type="RefSeq" id="WP_284377290.1">
    <property type="nucleotide sequence ID" value="NZ_BSNM01000001.1"/>
</dbReference>
<keyword evidence="3" id="KW-1185">Reference proteome</keyword>
<dbReference type="Proteomes" id="UP001161389">
    <property type="component" value="Unassembled WGS sequence"/>
</dbReference>
<evidence type="ECO:0000313" key="2">
    <source>
        <dbReference type="EMBL" id="GLQ29525.1"/>
    </source>
</evidence>
<organism evidence="2 3">
    <name type="scientific">Litoribrevibacter albus</name>
    <dbReference type="NCBI Taxonomy" id="1473156"/>
    <lineage>
        <taxon>Bacteria</taxon>
        <taxon>Pseudomonadati</taxon>
        <taxon>Pseudomonadota</taxon>
        <taxon>Gammaproteobacteria</taxon>
        <taxon>Oceanospirillales</taxon>
        <taxon>Oceanospirillaceae</taxon>
        <taxon>Litoribrevibacter</taxon>
    </lineage>
</organism>
<dbReference type="EMBL" id="BSNM01000001">
    <property type="protein sequence ID" value="GLQ29525.1"/>
    <property type="molecule type" value="Genomic_DNA"/>
</dbReference>
<comment type="caution">
    <text evidence="2">The sequence shown here is derived from an EMBL/GenBank/DDBJ whole genome shotgun (WGS) entry which is preliminary data.</text>
</comment>
<name>A0AA37S6F8_9GAMM</name>
<reference evidence="2" key="2">
    <citation type="submission" date="2023-01" db="EMBL/GenBank/DDBJ databases">
        <title>Draft genome sequence of Litoribrevibacter albus strain NBRC 110071.</title>
        <authorList>
            <person name="Sun Q."/>
            <person name="Mori K."/>
        </authorList>
    </citation>
    <scope>NUCLEOTIDE SEQUENCE</scope>
    <source>
        <strain evidence="2">NBRC 110071</strain>
    </source>
</reference>
<gene>
    <name evidence="2" type="ORF">GCM10007876_00030</name>
</gene>
<dbReference type="AlphaFoldDB" id="A0AA37S6F8"/>
<sequence>MNDKFIQEAEDDDFLLIDGCILSRAYIPENDAVKCHSCQSTAIYQETFDAYFCAYCNIWLEKKCGDPDCDYCPKRPEKPLPNENERRRLRNAKDKIVYPPE</sequence>
<accession>A0AA37S6F8</accession>
<protein>
    <submittedName>
        <fullName evidence="2">Uncharacterized protein</fullName>
    </submittedName>
</protein>
<proteinExistence type="predicted"/>